<dbReference type="SUPFAM" id="SSF52440">
    <property type="entry name" value="PreATP-grasp domain"/>
    <property type="match status" value="1"/>
</dbReference>
<dbReference type="PROSITE" id="PS50975">
    <property type="entry name" value="ATP_GRASP"/>
    <property type="match status" value="1"/>
</dbReference>
<feature type="binding site" evidence="20">
    <location>
        <position position="278"/>
    </location>
    <ligand>
        <name>Mg(2+)</name>
        <dbReference type="ChEBI" id="CHEBI:18420"/>
        <label>1</label>
    </ligand>
</feature>
<dbReference type="Pfam" id="PF01820">
    <property type="entry name" value="Dala_Dala_lig_N"/>
    <property type="match status" value="1"/>
</dbReference>
<keyword evidence="8 18" id="KW-0436">Ligase</keyword>
<dbReference type="NCBIfam" id="TIGR01205">
    <property type="entry name" value="D_ala_D_alaTIGR"/>
    <property type="match status" value="1"/>
</dbReference>
<comment type="cofactor">
    <cofactor evidence="1">
        <name>Mn(2+)</name>
        <dbReference type="ChEBI" id="CHEBI:29035"/>
    </cofactor>
</comment>
<dbReference type="InterPro" id="IPR011761">
    <property type="entry name" value="ATP-grasp"/>
</dbReference>
<dbReference type="Proteomes" id="UP000028252">
    <property type="component" value="Unassembled WGS sequence"/>
</dbReference>
<feature type="active site" evidence="19">
    <location>
        <position position="27"/>
    </location>
</feature>
<comment type="similarity">
    <text evidence="5 18">Belongs to the D-alanine--D-alanine ligase family.</text>
</comment>
<evidence type="ECO:0000256" key="2">
    <source>
        <dbReference type="ARBA" id="ARBA00003921"/>
    </source>
</evidence>
<dbReference type="GO" id="GO:0071555">
    <property type="term" value="P:cell wall organization"/>
    <property type="evidence" value="ECO:0007669"/>
    <property type="project" value="UniProtKB-KW"/>
</dbReference>
<organism evidence="23 24">
    <name type="scientific">Marinobacterium lacunae</name>
    <dbReference type="NCBI Taxonomy" id="1232683"/>
    <lineage>
        <taxon>Bacteria</taxon>
        <taxon>Pseudomonadati</taxon>
        <taxon>Pseudomonadota</taxon>
        <taxon>Gammaproteobacteria</taxon>
        <taxon>Oceanospirillales</taxon>
        <taxon>Oceanospirillaceae</taxon>
        <taxon>Marinobacterium</taxon>
    </lineage>
</organism>
<evidence type="ECO:0000256" key="19">
    <source>
        <dbReference type="PIRSR" id="PIRSR039102-1"/>
    </source>
</evidence>
<dbReference type="InterPro" id="IPR011095">
    <property type="entry name" value="Dala_Dala_lig_C"/>
</dbReference>
<dbReference type="Gene3D" id="3.30.1490.20">
    <property type="entry name" value="ATP-grasp fold, A domain"/>
    <property type="match status" value="1"/>
</dbReference>
<dbReference type="EMBL" id="JMQN01000011">
    <property type="protein sequence ID" value="KEA65382.1"/>
    <property type="molecule type" value="Genomic_DNA"/>
</dbReference>
<keyword evidence="16 18" id="KW-0961">Cell wall biogenesis/degradation</keyword>
<feature type="binding site" evidence="20">
    <location>
        <position position="280"/>
    </location>
    <ligand>
        <name>Mg(2+)</name>
        <dbReference type="ChEBI" id="CHEBI:18420"/>
        <label>2</label>
    </ligand>
</feature>
<dbReference type="InterPro" id="IPR016185">
    <property type="entry name" value="PreATP-grasp_dom_sf"/>
</dbReference>
<keyword evidence="13 18" id="KW-0133">Cell shape</keyword>
<dbReference type="PANTHER" id="PTHR23132:SF23">
    <property type="entry name" value="D-ALANINE--D-ALANINE LIGASE B"/>
    <property type="match status" value="1"/>
</dbReference>
<evidence type="ECO:0000256" key="16">
    <source>
        <dbReference type="ARBA" id="ARBA00023316"/>
    </source>
</evidence>
<dbReference type="GO" id="GO:0046872">
    <property type="term" value="F:metal ion binding"/>
    <property type="evidence" value="ECO:0007669"/>
    <property type="project" value="UniProtKB-KW"/>
</dbReference>
<dbReference type="SUPFAM" id="SSF56059">
    <property type="entry name" value="Glutathione synthetase ATP-binding domain-like"/>
    <property type="match status" value="1"/>
</dbReference>
<keyword evidence="11 21" id="KW-0067">ATP-binding</keyword>
<comment type="caution">
    <text evidence="23">The sequence shown here is derived from an EMBL/GenBank/DDBJ whole genome shotgun (WGS) entry which is preliminary data.</text>
</comment>
<dbReference type="RefSeq" id="WP_036182815.1">
    <property type="nucleotide sequence ID" value="NZ_JMQN01000011.1"/>
</dbReference>
<dbReference type="InterPro" id="IPR011127">
    <property type="entry name" value="Dala_Dala_lig_N"/>
</dbReference>
<dbReference type="Pfam" id="PF07478">
    <property type="entry name" value="Dala_Dala_lig_C"/>
    <property type="match status" value="1"/>
</dbReference>
<keyword evidence="10 21" id="KW-0547">Nucleotide-binding</keyword>
<dbReference type="PROSITE" id="PS00844">
    <property type="entry name" value="DALA_DALA_LIGASE_2"/>
    <property type="match status" value="1"/>
</dbReference>
<evidence type="ECO:0000256" key="10">
    <source>
        <dbReference type="ARBA" id="ARBA00022741"/>
    </source>
</evidence>
<dbReference type="GO" id="GO:0008716">
    <property type="term" value="F:D-alanine-D-alanine ligase activity"/>
    <property type="evidence" value="ECO:0007669"/>
    <property type="project" value="UniProtKB-UniRule"/>
</dbReference>
<keyword evidence="7 18" id="KW-0963">Cytoplasm</keyword>
<evidence type="ECO:0000313" key="24">
    <source>
        <dbReference type="Proteomes" id="UP000028252"/>
    </source>
</evidence>
<dbReference type="InterPro" id="IPR013815">
    <property type="entry name" value="ATP_grasp_subdomain_1"/>
</dbReference>
<sequence>MANFTLGAAEAATLGRVAVIYGGLSAERSVSLKSGAEVLKGLRVAGVDAFGIDLGVDGQDPLAQLMAADFDRAFLILHGRGGEDGTIQGVLEMMGKPYTGSGVAASAVGMDKLRTKQLWSGGGLSTPAFAVIGMESDLNTVAATLGFPIMIKPIHEGSSIGMAKVRDQAQLEAAVDEARKFDSVVLAERWISGPEYTVGVLDGKALPIIRLETPHDFYDFNAKYEANDTRYLFDTQLSSEEEVELKVLVEEAFAMVGCRGWGRIDVMLDEQGQFQLLEVNTAPGMTDHSLVPMAAREAGIAFEQLVVEILRTATLDSVKPGSEG</sequence>
<evidence type="ECO:0000313" key="23">
    <source>
        <dbReference type="EMBL" id="KEA65382.1"/>
    </source>
</evidence>
<evidence type="ECO:0000256" key="5">
    <source>
        <dbReference type="ARBA" id="ARBA00010871"/>
    </source>
</evidence>
<feature type="active site" evidence="19">
    <location>
        <position position="158"/>
    </location>
</feature>
<comment type="pathway">
    <text evidence="4 18">Cell wall biogenesis; peptidoglycan biosynthesis.</text>
</comment>
<feature type="domain" description="ATP-grasp" evidence="22">
    <location>
        <begin position="116"/>
        <end position="311"/>
    </location>
</feature>
<evidence type="ECO:0000256" key="12">
    <source>
        <dbReference type="ARBA" id="ARBA00022842"/>
    </source>
</evidence>
<dbReference type="PIRSF" id="PIRSF039102">
    <property type="entry name" value="Ddl/VanB"/>
    <property type="match status" value="1"/>
</dbReference>
<comment type="cofactor">
    <cofactor evidence="20">
        <name>Mg(2+)</name>
        <dbReference type="ChEBI" id="CHEBI:18420"/>
    </cofactor>
    <cofactor evidence="20">
        <name>Mn(2+)</name>
        <dbReference type="ChEBI" id="CHEBI:29035"/>
    </cofactor>
    <text evidence="20">Binds 2 magnesium or manganese ions per subunit.</text>
</comment>
<name>A0A081G3M7_9GAMM</name>
<dbReference type="GO" id="GO:0009252">
    <property type="term" value="P:peptidoglycan biosynthetic process"/>
    <property type="evidence" value="ECO:0007669"/>
    <property type="project" value="UniProtKB-UniRule"/>
</dbReference>
<gene>
    <name evidence="18" type="primary">ddl</name>
    <name evidence="23" type="ORF">ADIMK_0339</name>
</gene>
<evidence type="ECO:0000256" key="6">
    <source>
        <dbReference type="ARBA" id="ARBA00012216"/>
    </source>
</evidence>
<reference evidence="23 24" key="1">
    <citation type="submission" date="2014-04" db="EMBL/GenBank/DDBJ databases">
        <title>Marinobacterium kochiensis sp. nov., isolated from sediment sample collected from Kochi backwaters in Kerala, India.</title>
        <authorList>
            <person name="Singh A."/>
            <person name="Pinnaka A.K."/>
        </authorList>
    </citation>
    <scope>NUCLEOTIDE SEQUENCE [LARGE SCALE GENOMIC DNA]</scope>
    <source>
        <strain evidence="23 24">AK27</strain>
    </source>
</reference>
<evidence type="ECO:0000256" key="4">
    <source>
        <dbReference type="ARBA" id="ARBA00004752"/>
    </source>
</evidence>
<comment type="subcellular location">
    <subcellularLocation>
        <location evidence="3 18">Cytoplasm</location>
    </subcellularLocation>
</comment>
<evidence type="ECO:0000256" key="18">
    <source>
        <dbReference type="HAMAP-Rule" id="MF_00047"/>
    </source>
</evidence>
<evidence type="ECO:0000256" key="14">
    <source>
        <dbReference type="ARBA" id="ARBA00022984"/>
    </source>
</evidence>
<keyword evidence="24" id="KW-1185">Reference proteome</keyword>
<comment type="catalytic activity">
    <reaction evidence="17 18">
        <text>2 D-alanine + ATP = D-alanyl-D-alanine + ADP + phosphate + H(+)</text>
        <dbReference type="Rhea" id="RHEA:11224"/>
        <dbReference type="ChEBI" id="CHEBI:15378"/>
        <dbReference type="ChEBI" id="CHEBI:30616"/>
        <dbReference type="ChEBI" id="CHEBI:43474"/>
        <dbReference type="ChEBI" id="CHEBI:57416"/>
        <dbReference type="ChEBI" id="CHEBI:57822"/>
        <dbReference type="ChEBI" id="CHEBI:456216"/>
        <dbReference type="EC" id="6.3.2.4"/>
    </reaction>
</comment>
<evidence type="ECO:0000256" key="17">
    <source>
        <dbReference type="ARBA" id="ARBA00047614"/>
    </source>
</evidence>
<dbReference type="NCBIfam" id="NF002378">
    <property type="entry name" value="PRK01372.1"/>
    <property type="match status" value="1"/>
</dbReference>
<feature type="active site" evidence="19">
    <location>
        <position position="289"/>
    </location>
</feature>
<keyword evidence="9 20" id="KW-0479">Metal-binding</keyword>
<feature type="binding site" evidence="20">
    <location>
        <position position="278"/>
    </location>
    <ligand>
        <name>Mg(2+)</name>
        <dbReference type="ChEBI" id="CHEBI:18420"/>
        <label>2</label>
    </ligand>
</feature>
<proteinExistence type="inferred from homology"/>
<dbReference type="FunFam" id="3.30.470.20:FF:000008">
    <property type="entry name" value="D-alanine--D-alanine ligase"/>
    <property type="match status" value="1"/>
</dbReference>
<dbReference type="PANTHER" id="PTHR23132">
    <property type="entry name" value="D-ALANINE--D-ALANINE LIGASE"/>
    <property type="match status" value="1"/>
</dbReference>
<dbReference type="GO" id="GO:0008360">
    <property type="term" value="P:regulation of cell shape"/>
    <property type="evidence" value="ECO:0007669"/>
    <property type="project" value="UniProtKB-KW"/>
</dbReference>
<dbReference type="InterPro" id="IPR000291">
    <property type="entry name" value="D-Ala_lig_Van_CS"/>
</dbReference>
<dbReference type="EC" id="6.3.2.4" evidence="6 18"/>
<dbReference type="Gene3D" id="3.40.50.20">
    <property type="match status" value="1"/>
</dbReference>
<dbReference type="PATRIC" id="fig|1232683.4.peg.334"/>
<keyword evidence="12 20" id="KW-0460">Magnesium</keyword>
<evidence type="ECO:0000256" key="13">
    <source>
        <dbReference type="ARBA" id="ARBA00022960"/>
    </source>
</evidence>
<dbReference type="AlphaFoldDB" id="A0A081G3M7"/>
<dbReference type="GO" id="GO:0005524">
    <property type="term" value="F:ATP binding"/>
    <property type="evidence" value="ECO:0007669"/>
    <property type="project" value="UniProtKB-UniRule"/>
</dbReference>
<evidence type="ECO:0000256" key="1">
    <source>
        <dbReference type="ARBA" id="ARBA00001936"/>
    </source>
</evidence>
<keyword evidence="14 18" id="KW-0573">Peptidoglycan synthesis</keyword>
<dbReference type="InterPro" id="IPR005905">
    <property type="entry name" value="D_ala_D_ala"/>
</dbReference>
<dbReference type="PROSITE" id="PS00843">
    <property type="entry name" value="DALA_DALA_LIGASE_1"/>
    <property type="match status" value="1"/>
</dbReference>
<evidence type="ECO:0000256" key="7">
    <source>
        <dbReference type="ARBA" id="ARBA00022490"/>
    </source>
</evidence>
<evidence type="ECO:0000256" key="3">
    <source>
        <dbReference type="ARBA" id="ARBA00004496"/>
    </source>
</evidence>
<evidence type="ECO:0000256" key="8">
    <source>
        <dbReference type="ARBA" id="ARBA00022598"/>
    </source>
</evidence>
<accession>A0A081G3M7</accession>
<dbReference type="UniPathway" id="UPA00219"/>
<evidence type="ECO:0000256" key="21">
    <source>
        <dbReference type="PROSITE-ProRule" id="PRU00409"/>
    </source>
</evidence>
<evidence type="ECO:0000256" key="9">
    <source>
        <dbReference type="ARBA" id="ARBA00022723"/>
    </source>
</evidence>
<dbReference type="OrthoDB" id="9813261at2"/>
<dbReference type="HAMAP" id="MF_00047">
    <property type="entry name" value="Dala_Dala_lig"/>
    <property type="match status" value="1"/>
</dbReference>
<dbReference type="STRING" id="1232683.ADIMK_0339"/>
<keyword evidence="15 20" id="KW-0464">Manganese</keyword>
<comment type="function">
    <text evidence="2 18">Cell wall formation.</text>
</comment>
<evidence type="ECO:0000256" key="15">
    <source>
        <dbReference type="ARBA" id="ARBA00023211"/>
    </source>
</evidence>
<evidence type="ECO:0000256" key="11">
    <source>
        <dbReference type="ARBA" id="ARBA00022840"/>
    </source>
</evidence>
<evidence type="ECO:0000256" key="20">
    <source>
        <dbReference type="PIRSR" id="PIRSR039102-3"/>
    </source>
</evidence>
<feature type="binding site" evidence="20">
    <location>
        <position position="265"/>
    </location>
    <ligand>
        <name>Mg(2+)</name>
        <dbReference type="ChEBI" id="CHEBI:18420"/>
        <label>1</label>
    </ligand>
</feature>
<dbReference type="eggNOG" id="COG1181">
    <property type="taxonomic scope" value="Bacteria"/>
</dbReference>
<evidence type="ECO:0000259" key="22">
    <source>
        <dbReference type="PROSITE" id="PS50975"/>
    </source>
</evidence>
<protein>
    <recommendedName>
        <fullName evidence="6 18">D-alanine--D-alanine ligase</fullName>
        <ecNumber evidence="6 18">6.3.2.4</ecNumber>
    </recommendedName>
    <alternativeName>
        <fullName evidence="18">D-Ala-D-Ala ligase</fullName>
    </alternativeName>
    <alternativeName>
        <fullName evidence="18">D-alanylalanine synthetase</fullName>
    </alternativeName>
</protein>
<dbReference type="GO" id="GO:0005829">
    <property type="term" value="C:cytosol"/>
    <property type="evidence" value="ECO:0007669"/>
    <property type="project" value="TreeGrafter"/>
</dbReference>
<dbReference type="Gene3D" id="3.30.470.20">
    <property type="entry name" value="ATP-grasp fold, B domain"/>
    <property type="match status" value="1"/>
</dbReference>